<dbReference type="InterPro" id="IPR013249">
    <property type="entry name" value="RNA_pol_sigma70_r4_t2"/>
</dbReference>
<dbReference type="SUPFAM" id="SSF88946">
    <property type="entry name" value="Sigma2 domain of RNA polymerase sigma factors"/>
    <property type="match status" value="1"/>
</dbReference>
<evidence type="ECO:0000256" key="5">
    <source>
        <dbReference type="ARBA" id="ARBA00023163"/>
    </source>
</evidence>
<dbReference type="GO" id="GO:0016987">
    <property type="term" value="F:sigma factor activity"/>
    <property type="evidence" value="ECO:0007669"/>
    <property type="project" value="UniProtKB-KW"/>
</dbReference>
<evidence type="ECO:0000256" key="1">
    <source>
        <dbReference type="ARBA" id="ARBA00010641"/>
    </source>
</evidence>
<accession>A0A840IDF3</accession>
<evidence type="ECO:0000313" key="8">
    <source>
        <dbReference type="EMBL" id="MBB4662068.1"/>
    </source>
</evidence>
<gene>
    <name evidence="8" type="ORF">BDZ31_001641</name>
</gene>
<keyword evidence="4" id="KW-0731">Sigma factor</keyword>
<dbReference type="InterPro" id="IPR032710">
    <property type="entry name" value="NTF2-like_dom_sf"/>
</dbReference>
<dbReference type="NCBIfam" id="TIGR02937">
    <property type="entry name" value="sigma70-ECF"/>
    <property type="match status" value="1"/>
</dbReference>
<reference evidence="8 9" key="1">
    <citation type="submission" date="2020-08" db="EMBL/GenBank/DDBJ databases">
        <title>Genomic Encyclopedia of Archaeal and Bacterial Type Strains, Phase II (KMG-II): from individual species to whole genera.</title>
        <authorList>
            <person name="Goeker M."/>
        </authorList>
    </citation>
    <scope>NUCLEOTIDE SEQUENCE [LARGE SCALE GENOMIC DNA]</scope>
    <source>
        <strain evidence="8 9">DSM 23288</strain>
    </source>
</reference>
<comment type="subunit">
    <text evidence="2">Interacts transiently with the RNA polymerase catalytic core formed by RpoA, RpoB, RpoC and RpoZ (2 alpha, 1 beta, 1 beta' and 1 omega subunit) to form the RNA polymerase holoenzyme that can initiate transcription.</text>
</comment>
<dbReference type="GO" id="GO:0006352">
    <property type="term" value="P:DNA-templated transcription initiation"/>
    <property type="evidence" value="ECO:0007669"/>
    <property type="project" value="InterPro"/>
</dbReference>
<dbReference type="PANTHER" id="PTHR30173:SF36">
    <property type="entry name" value="ECF RNA POLYMERASE SIGMA FACTOR SIGJ"/>
    <property type="match status" value="1"/>
</dbReference>
<sequence length="297" mass="31822">METNERLRRLAFDVGYRMLGSVAEAEDVAQETLLRLHGAEGVANAEGFATTVATRLSIDVLRSARVRRETYVGSWLPEPLLAAGADAPARVEQEETVSLAFLALLERLTPEERAVLVLREAFDYGYGEIAAVLDRSEASCRQLLSRGRRRIDADRPRFDADPERRDELAARFLDAARDGDLEGLVALLADDAVLVGDGGGKARAIAAPLVGGRAVARALAAFTRLGAGWGVALEPAVVNGQPGLRALDRDGRIVSVVGLDIADGRVVRLNSIVNPDKLAHLGPVSDVALRPSGRHAR</sequence>
<dbReference type="Proteomes" id="UP000585272">
    <property type="component" value="Unassembled WGS sequence"/>
</dbReference>
<dbReference type="Pfam" id="PF04542">
    <property type="entry name" value="Sigma70_r2"/>
    <property type="match status" value="1"/>
</dbReference>
<dbReference type="InterPro" id="IPR036388">
    <property type="entry name" value="WH-like_DNA-bd_sf"/>
</dbReference>
<dbReference type="RefSeq" id="WP_183340767.1">
    <property type="nucleotide sequence ID" value="NZ_JACHNU010000001.1"/>
</dbReference>
<evidence type="ECO:0000256" key="2">
    <source>
        <dbReference type="ARBA" id="ARBA00011344"/>
    </source>
</evidence>
<dbReference type="SUPFAM" id="SSF54427">
    <property type="entry name" value="NTF2-like"/>
    <property type="match status" value="1"/>
</dbReference>
<evidence type="ECO:0000313" key="9">
    <source>
        <dbReference type="Proteomes" id="UP000585272"/>
    </source>
</evidence>
<evidence type="ECO:0000259" key="7">
    <source>
        <dbReference type="Pfam" id="PF08281"/>
    </source>
</evidence>
<name>A0A840IDF3_9ACTN</name>
<organism evidence="8 9">
    <name type="scientific">Conexibacter arvalis</name>
    <dbReference type="NCBI Taxonomy" id="912552"/>
    <lineage>
        <taxon>Bacteria</taxon>
        <taxon>Bacillati</taxon>
        <taxon>Actinomycetota</taxon>
        <taxon>Thermoleophilia</taxon>
        <taxon>Solirubrobacterales</taxon>
        <taxon>Conexibacteraceae</taxon>
        <taxon>Conexibacter</taxon>
    </lineage>
</organism>
<dbReference type="NCBIfam" id="NF007214">
    <property type="entry name" value="PRK09636.1"/>
    <property type="match status" value="1"/>
</dbReference>
<comment type="similarity">
    <text evidence="1">Belongs to the sigma-70 factor family. ECF subfamily.</text>
</comment>
<dbReference type="SUPFAM" id="SSF88659">
    <property type="entry name" value="Sigma3 and sigma4 domains of RNA polymerase sigma factors"/>
    <property type="match status" value="1"/>
</dbReference>
<dbReference type="InterPro" id="IPR007627">
    <property type="entry name" value="RNA_pol_sigma70_r2"/>
</dbReference>
<dbReference type="Pfam" id="PF08281">
    <property type="entry name" value="Sigma70_r4_2"/>
    <property type="match status" value="1"/>
</dbReference>
<comment type="caution">
    <text evidence="8">The sequence shown here is derived from an EMBL/GenBank/DDBJ whole genome shotgun (WGS) entry which is preliminary data.</text>
</comment>
<feature type="domain" description="RNA polymerase sigma factor 70 region 4 type 2" evidence="7">
    <location>
        <begin position="99"/>
        <end position="151"/>
    </location>
</feature>
<dbReference type="InterPro" id="IPR014284">
    <property type="entry name" value="RNA_pol_sigma-70_dom"/>
</dbReference>
<dbReference type="GO" id="GO:0003677">
    <property type="term" value="F:DNA binding"/>
    <property type="evidence" value="ECO:0007669"/>
    <property type="project" value="InterPro"/>
</dbReference>
<keyword evidence="9" id="KW-1185">Reference proteome</keyword>
<dbReference type="InterPro" id="IPR052704">
    <property type="entry name" value="ECF_Sigma-70_Domain"/>
</dbReference>
<dbReference type="PANTHER" id="PTHR30173">
    <property type="entry name" value="SIGMA 19 FACTOR"/>
    <property type="match status" value="1"/>
</dbReference>
<evidence type="ECO:0000259" key="6">
    <source>
        <dbReference type="Pfam" id="PF04542"/>
    </source>
</evidence>
<dbReference type="EMBL" id="JACHNU010000001">
    <property type="protein sequence ID" value="MBB4662068.1"/>
    <property type="molecule type" value="Genomic_DNA"/>
</dbReference>
<dbReference type="Gene3D" id="1.10.1740.10">
    <property type="match status" value="1"/>
</dbReference>
<dbReference type="AlphaFoldDB" id="A0A840IDF3"/>
<keyword evidence="3" id="KW-0805">Transcription regulation</keyword>
<proteinExistence type="inferred from homology"/>
<keyword evidence="5" id="KW-0804">Transcription</keyword>
<evidence type="ECO:0000256" key="3">
    <source>
        <dbReference type="ARBA" id="ARBA00023015"/>
    </source>
</evidence>
<dbReference type="InterPro" id="IPR013324">
    <property type="entry name" value="RNA_pol_sigma_r3/r4-like"/>
</dbReference>
<dbReference type="Gene3D" id="3.10.450.50">
    <property type="match status" value="1"/>
</dbReference>
<evidence type="ECO:0000256" key="4">
    <source>
        <dbReference type="ARBA" id="ARBA00023082"/>
    </source>
</evidence>
<dbReference type="Gene3D" id="1.10.10.10">
    <property type="entry name" value="Winged helix-like DNA-binding domain superfamily/Winged helix DNA-binding domain"/>
    <property type="match status" value="1"/>
</dbReference>
<feature type="domain" description="RNA polymerase sigma-70 region 2" evidence="6">
    <location>
        <begin position="5"/>
        <end position="65"/>
    </location>
</feature>
<protein>
    <submittedName>
        <fullName evidence="8">RNA polymerase sigma-70 factor (ECF subfamily)</fullName>
    </submittedName>
</protein>
<dbReference type="InterPro" id="IPR013325">
    <property type="entry name" value="RNA_pol_sigma_r2"/>
</dbReference>